<feature type="transmembrane region" description="Helical" evidence="1">
    <location>
        <begin position="20"/>
        <end position="38"/>
    </location>
</feature>
<evidence type="ECO:0000313" key="3">
    <source>
        <dbReference type="EMBL" id="CAL6056013.1"/>
    </source>
</evidence>
<evidence type="ECO:0000313" key="4">
    <source>
        <dbReference type="Proteomes" id="UP001642409"/>
    </source>
</evidence>
<keyword evidence="1" id="KW-0472">Membrane</keyword>
<dbReference type="EMBL" id="CAXDID020000208">
    <property type="protein sequence ID" value="CAL6056013.1"/>
    <property type="molecule type" value="Genomic_DNA"/>
</dbReference>
<reference evidence="3 4" key="2">
    <citation type="submission" date="2024-07" db="EMBL/GenBank/DDBJ databases">
        <authorList>
            <person name="Akdeniz Z."/>
        </authorList>
    </citation>
    <scope>NUCLEOTIDE SEQUENCE [LARGE SCALE GENOMIC DNA]</scope>
</reference>
<organism evidence="2">
    <name type="scientific">Hexamita inflata</name>
    <dbReference type="NCBI Taxonomy" id="28002"/>
    <lineage>
        <taxon>Eukaryota</taxon>
        <taxon>Metamonada</taxon>
        <taxon>Diplomonadida</taxon>
        <taxon>Hexamitidae</taxon>
        <taxon>Hexamitinae</taxon>
        <taxon>Hexamita</taxon>
    </lineage>
</organism>
<accession>A0AA86QD92</accession>
<keyword evidence="1" id="KW-0812">Transmembrane</keyword>
<name>A0AA86QD92_9EUKA</name>
<evidence type="ECO:0000313" key="2">
    <source>
        <dbReference type="EMBL" id="CAI9955853.1"/>
    </source>
</evidence>
<dbReference type="AlphaFoldDB" id="A0AA86QD92"/>
<gene>
    <name evidence="2" type="ORF">HINF_LOCUS43498</name>
    <name evidence="3" type="ORF">HINF_LOCUS46821</name>
</gene>
<comment type="caution">
    <text evidence="2">The sequence shown here is derived from an EMBL/GenBank/DDBJ whole genome shotgun (WGS) entry which is preliminary data.</text>
</comment>
<sequence length="169" mass="19632">MMVLIISVSIFKKARITGKISSIFNLAFSLISLAYQLTKLYEDRNFQRDKAVVLDVQSTGIQNFFWQLNQSKKLQFWNQQNLKAAITTSVDWQYQQSSAVLALFRNFIVEIKPALITNSCYVQILQILSINYLKESYYIEQNQTTLASIITERLTNIHYAKVQNSRSMQ</sequence>
<evidence type="ECO:0000256" key="1">
    <source>
        <dbReference type="SAM" id="Phobius"/>
    </source>
</evidence>
<keyword evidence="4" id="KW-1185">Reference proteome</keyword>
<dbReference type="EMBL" id="CATOUU010000868">
    <property type="protein sequence ID" value="CAI9955853.1"/>
    <property type="molecule type" value="Genomic_DNA"/>
</dbReference>
<proteinExistence type="predicted"/>
<keyword evidence="1" id="KW-1133">Transmembrane helix</keyword>
<reference evidence="2" key="1">
    <citation type="submission" date="2023-06" db="EMBL/GenBank/DDBJ databases">
        <authorList>
            <person name="Kurt Z."/>
        </authorList>
    </citation>
    <scope>NUCLEOTIDE SEQUENCE</scope>
</reference>
<protein>
    <submittedName>
        <fullName evidence="3">Hypothetical_protein</fullName>
    </submittedName>
</protein>
<dbReference type="Proteomes" id="UP001642409">
    <property type="component" value="Unassembled WGS sequence"/>
</dbReference>